<evidence type="ECO:0000256" key="8">
    <source>
        <dbReference type="RuleBase" id="RU000688"/>
    </source>
</evidence>
<dbReference type="AlphaFoldDB" id="A0A183B3E6"/>
<comment type="function">
    <text evidence="1">Receptor for thyrotropin-releasing hormone (TRH). Upon ligand binding, this G-protein-coupled receptor triggers activation of the phosphatidylinositol (IP3)-calcium-protein kinase C (PKC) pathway.</text>
</comment>
<evidence type="ECO:0000313" key="12">
    <source>
        <dbReference type="Proteomes" id="UP000272942"/>
    </source>
</evidence>
<keyword evidence="6 9" id="KW-0472">Membrane</keyword>
<dbReference type="SUPFAM" id="SSF81321">
    <property type="entry name" value="Family A G protein-coupled receptor-like"/>
    <property type="match status" value="1"/>
</dbReference>
<dbReference type="PROSITE" id="PS00237">
    <property type="entry name" value="G_PROTEIN_RECEP_F1_1"/>
    <property type="match status" value="1"/>
</dbReference>
<dbReference type="PROSITE" id="PS50262">
    <property type="entry name" value="G_PROTEIN_RECEP_F1_2"/>
    <property type="match status" value="1"/>
</dbReference>
<accession>A0A183B3E6</accession>
<dbReference type="InterPro" id="IPR017452">
    <property type="entry name" value="GPCR_Rhodpsn_7TM"/>
</dbReference>
<evidence type="ECO:0000256" key="9">
    <source>
        <dbReference type="SAM" id="Phobius"/>
    </source>
</evidence>
<name>A0A183B3E6_9TREM</name>
<comment type="similarity">
    <text evidence="8">Belongs to the G-protein coupled receptor 1 family.</text>
</comment>
<evidence type="ECO:0000313" key="11">
    <source>
        <dbReference type="EMBL" id="VDP91003.1"/>
    </source>
</evidence>
<evidence type="ECO:0000256" key="1">
    <source>
        <dbReference type="ARBA" id="ARBA00004100"/>
    </source>
</evidence>
<dbReference type="EMBL" id="UZAN01055814">
    <property type="protein sequence ID" value="VDP91003.1"/>
    <property type="molecule type" value="Genomic_DNA"/>
</dbReference>
<feature type="transmembrane region" description="Helical" evidence="9">
    <location>
        <begin position="189"/>
        <end position="209"/>
    </location>
</feature>
<keyword evidence="4 8" id="KW-0812">Transmembrane</keyword>
<organism evidence="13">
    <name type="scientific">Echinostoma caproni</name>
    <dbReference type="NCBI Taxonomy" id="27848"/>
    <lineage>
        <taxon>Eukaryota</taxon>
        <taxon>Metazoa</taxon>
        <taxon>Spiralia</taxon>
        <taxon>Lophotrochozoa</taxon>
        <taxon>Platyhelminthes</taxon>
        <taxon>Trematoda</taxon>
        <taxon>Digenea</taxon>
        <taxon>Plagiorchiida</taxon>
        <taxon>Echinostomata</taxon>
        <taxon>Echinostomatoidea</taxon>
        <taxon>Echinostomatidae</taxon>
        <taxon>Echinostoma</taxon>
    </lineage>
</organism>
<dbReference type="PANTHER" id="PTHR46061:SF3">
    <property type="entry name" value="THYROTROPIN-RELEASING HORMONE RECEPTOR"/>
    <property type="match status" value="1"/>
</dbReference>
<dbReference type="PANTHER" id="PTHR46061">
    <property type="entry name" value="THYROTROPIN-RELEASING HORMONE RECEPTOR"/>
    <property type="match status" value="1"/>
</dbReference>
<proteinExistence type="inferred from homology"/>
<dbReference type="WBParaSite" id="ECPE_0001377101-mRNA-1">
    <property type="protein sequence ID" value="ECPE_0001377101-mRNA-1"/>
    <property type="gene ID" value="ECPE_0001377101"/>
</dbReference>
<gene>
    <name evidence="11" type="ORF">ECPE_LOCUS13731</name>
</gene>
<dbReference type="GO" id="GO:0004997">
    <property type="term" value="F:thyrotropin-releasing hormone receptor activity"/>
    <property type="evidence" value="ECO:0007669"/>
    <property type="project" value="InterPro"/>
</dbReference>
<dbReference type="PRINTS" id="PR00237">
    <property type="entry name" value="GPCRRHODOPSN"/>
</dbReference>
<evidence type="ECO:0000256" key="5">
    <source>
        <dbReference type="ARBA" id="ARBA00022989"/>
    </source>
</evidence>
<dbReference type="OrthoDB" id="5987936at2759"/>
<reference evidence="11 12" key="2">
    <citation type="submission" date="2018-11" db="EMBL/GenBank/DDBJ databases">
        <authorList>
            <consortium name="Pathogen Informatics"/>
        </authorList>
    </citation>
    <scope>NUCLEOTIDE SEQUENCE [LARGE SCALE GENOMIC DNA]</scope>
    <source>
        <strain evidence="11 12">Egypt</strain>
    </source>
</reference>
<protein>
    <recommendedName>
        <fullName evidence="3">Thyrotropin-releasing hormone receptor</fullName>
    </recommendedName>
    <alternativeName>
        <fullName evidence="7">Thyroliberin receptor</fullName>
    </alternativeName>
</protein>
<feature type="transmembrane region" description="Helical" evidence="9">
    <location>
        <begin position="107"/>
        <end position="126"/>
    </location>
</feature>
<dbReference type="Proteomes" id="UP000272942">
    <property type="component" value="Unassembled WGS sequence"/>
</dbReference>
<reference evidence="13" key="1">
    <citation type="submission" date="2016-06" db="UniProtKB">
        <authorList>
            <consortium name="WormBaseParasite"/>
        </authorList>
    </citation>
    <scope>IDENTIFICATION</scope>
</reference>
<comment type="subcellular location">
    <subcellularLocation>
        <location evidence="2">Membrane</location>
    </subcellularLocation>
</comment>
<dbReference type="Pfam" id="PF00001">
    <property type="entry name" value="7tm_1"/>
    <property type="match status" value="1"/>
</dbReference>
<feature type="transmembrane region" description="Helical" evidence="9">
    <location>
        <begin position="247"/>
        <end position="269"/>
    </location>
</feature>
<feature type="transmembrane region" description="Helical" evidence="9">
    <location>
        <begin position="67"/>
        <end position="95"/>
    </location>
</feature>
<feature type="domain" description="G-protein coupled receptors family 1 profile" evidence="10">
    <location>
        <begin position="87"/>
        <end position="264"/>
    </location>
</feature>
<evidence type="ECO:0000256" key="7">
    <source>
        <dbReference type="ARBA" id="ARBA00032251"/>
    </source>
</evidence>
<keyword evidence="8" id="KW-0807">Transducer</keyword>
<dbReference type="GO" id="GO:0016020">
    <property type="term" value="C:membrane"/>
    <property type="evidence" value="ECO:0007669"/>
    <property type="project" value="UniProtKB-SubCell"/>
</dbReference>
<evidence type="ECO:0000256" key="3">
    <source>
        <dbReference type="ARBA" id="ARBA00018873"/>
    </source>
</evidence>
<keyword evidence="12" id="KW-1185">Reference proteome</keyword>
<dbReference type="Gene3D" id="1.20.1070.10">
    <property type="entry name" value="Rhodopsin 7-helix transmembrane proteins"/>
    <property type="match status" value="1"/>
</dbReference>
<keyword evidence="5 9" id="KW-1133">Transmembrane helix</keyword>
<keyword evidence="8" id="KW-0675">Receptor</keyword>
<dbReference type="InterPro" id="IPR000276">
    <property type="entry name" value="GPCR_Rhodpsn"/>
</dbReference>
<keyword evidence="8" id="KW-0297">G-protein coupled receptor</keyword>
<dbReference type="InterPro" id="IPR002120">
    <property type="entry name" value="TRH_rcpt_1"/>
</dbReference>
<evidence type="ECO:0000256" key="4">
    <source>
        <dbReference type="ARBA" id="ARBA00022692"/>
    </source>
</evidence>
<evidence type="ECO:0000259" key="10">
    <source>
        <dbReference type="PROSITE" id="PS50262"/>
    </source>
</evidence>
<sequence>MIVLIRLSNPNLMCSQRQIIPNGTIESCVHSYEHSVFLNPMDMNSTDYSSWNDTLTFVPYSLFYYSFIYRIVGTVALAFILTVGLIGNGLVILVVVMSPGLHTPTNCYLVSLSASDLIVLLSTTTLTMKEFYMPVGQWDLGQTVCQIAVCIQYLAAAVSALSICAFSIERWVGICYPIRAQYICTVNRAVRIISGIWIFSSLYNMPWLFMTSTIVIPSGNPSVPPYEKCTFRFPHTAYQVVYTADFILFYVVPLLVTSIMYIQICWFLFRGHEHNLTTLTNATRPVVPTAADCTTNTMSTALSQQHIQMCHLLSRVRARKQERVSYGSATKYPNLEISDTQHKEQANFLIAEHYER</sequence>
<feature type="transmembrane region" description="Helical" evidence="9">
    <location>
        <begin position="146"/>
        <end position="168"/>
    </location>
</feature>
<evidence type="ECO:0000313" key="13">
    <source>
        <dbReference type="WBParaSite" id="ECPE_0001377101-mRNA-1"/>
    </source>
</evidence>
<evidence type="ECO:0000256" key="2">
    <source>
        <dbReference type="ARBA" id="ARBA00004370"/>
    </source>
</evidence>
<evidence type="ECO:0000256" key="6">
    <source>
        <dbReference type="ARBA" id="ARBA00023136"/>
    </source>
</evidence>